<dbReference type="Proteomes" id="UP000027120">
    <property type="component" value="Unassembled WGS sequence"/>
</dbReference>
<organism evidence="2 3">
    <name type="scientific">Citrus sinensis</name>
    <name type="common">Sweet orange</name>
    <name type="synonym">Citrus aurantium var. sinensis</name>
    <dbReference type="NCBI Taxonomy" id="2711"/>
    <lineage>
        <taxon>Eukaryota</taxon>
        <taxon>Viridiplantae</taxon>
        <taxon>Streptophyta</taxon>
        <taxon>Embryophyta</taxon>
        <taxon>Tracheophyta</taxon>
        <taxon>Spermatophyta</taxon>
        <taxon>Magnoliopsida</taxon>
        <taxon>eudicotyledons</taxon>
        <taxon>Gunneridae</taxon>
        <taxon>Pentapetalae</taxon>
        <taxon>rosids</taxon>
        <taxon>malvids</taxon>
        <taxon>Sapindales</taxon>
        <taxon>Rutaceae</taxon>
        <taxon>Aurantioideae</taxon>
        <taxon>Citrus</taxon>
    </lineage>
</organism>
<gene>
    <name evidence="2" type="ORF">CISIN_1g0007901mg</name>
</gene>
<keyword evidence="3" id="KW-1185">Reference proteome</keyword>
<dbReference type="AlphaFoldDB" id="A0A067GQP0"/>
<feature type="compositionally biased region" description="Polar residues" evidence="1">
    <location>
        <begin position="58"/>
        <end position="69"/>
    </location>
</feature>
<feature type="region of interest" description="Disordered" evidence="1">
    <location>
        <begin position="1"/>
        <end position="77"/>
    </location>
</feature>
<accession>A0A067GQP0</accession>
<evidence type="ECO:0000313" key="3">
    <source>
        <dbReference type="Proteomes" id="UP000027120"/>
    </source>
</evidence>
<reference evidence="2 3" key="1">
    <citation type="submission" date="2014-04" db="EMBL/GenBank/DDBJ databases">
        <authorList>
            <consortium name="International Citrus Genome Consortium"/>
            <person name="Gmitter F."/>
            <person name="Chen C."/>
            <person name="Farmerie W."/>
            <person name="Harkins T."/>
            <person name="Desany B."/>
            <person name="Mohiuddin M."/>
            <person name="Kodira C."/>
            <person name="Borodovsky M."/>
            <person name="Lomsadze A."/>
            <person name="Burns P."/>
            <person name="Jenkins J."/>
            <person name="Prochnik S."/>
            <person name="Shu S."/>
            <person name="Chapman J."/>
            <person name="Pitluck S."/>
            <person name="Schmutz J."/>
            <person name="Rokhsar D."/>
        </authorList>
    </citation>
    <scope>NUCLEOTIDE SEQUENCE</scope>
</reference>
<feature type="non-terminal residue" evidence="2">
    <location>
        <position position="138"/>
    </location>
</feature>
<feature type="compositionally biased region" description="Low complexity" evidence="1">
    <location>
        <begin position="41"/>
        <end position="53"/>
    </location>
</feature>
<evidence type="ECO:0000313" key="2">
    <source>
        <dbReference type="EMBL" id="KDO81949.1"/>
    </source>
</evidence>
<evidence type="ECO:0000256" key="1">
    <source>
        <dbReference type="SAM" id="MobiDB-lite"/>
    </source>
</evidence>
<dbReference type="EMBL" id="KK784875">
    <property type="protein sequence ID" value="KDO81949.1"/>
    <property type="molecule type" value="Genomic_DNA"/>
</dbReference>
<sequence length="138" mass="15453">MFVGASPDARLVSPLSTPRSNGYAASPWDHISPSPVPIRASGSSVKSSSSGYSRRSHQLTFSRESSQSFEDGVADETYSEEHNYEITESMRLEMEYNSDRAWYDREEGTTMFDTDSSSFILGDDASYQKKEVELAKRL</sequence>
<proteinExistence type="predicted"/>
<protein>
    <submittedName>
        <fullName evidence="2">Uncharacterized protein</fullName>
    </submittedName>
</protein>
<name>A0A067GQP0_CITSI</name>